<keyword evidence="2" id="KW-1185">Reference proteome</keyword>
<sequence>MFNIHESYWVSMAILNFSGSAGIWLQSVQKKLGVFDWMSFTTLICTRFGRDRHQLLIRQFYAIKQTSTVADYIERFEVIMNHLISYSEDTHPYYFLTRFVEGLRADIRAVVLVQRPPDLDTACSLALLQEEVAEVEIIPAHQQHQFRLPASSYRQVQFTPSSIPSRPATPHISEDRRGIDASRVSSDGSKIAALRNFRRARGLCFKCGEKWGKEHVCLAQVQMHVVEELLAMFSSEELMGESDEMFTPPTSPENLCALSLQAISGTDAPTVVQIHAWIQVQECLLLVDSGSTTSFISDQLASHMSNIQNLTTKCRVKVADGSDMVCTKFIHRCKWVSQGYEFTTDFKII</sequence>
<dbReference type="Proteomes" id="UP001732700">
    <property type="component" value="Chromosome 4D"/>
</dbReference>
<name>A0ACD5X3V8_AVESA</name>
<evidence type="ECO:0000313" key="1">
    <source>
        <dbReference type="EnsemblPlants" id="AVESA.00010b.r2.4DG0728720.1.CDS.1"/>
    </source>
</evidence>
<reference evidence="1" key="1">
    <citation type="submission" date="2021-05" db="EMBL/GenBank/DDBJ databases">
        <authorList>
            <person name="Scholz U."/>
            <person name="Mascher M."/>
            <person name="Fiebig A."/>
        </authorList>
    </citation>
    <scope>NUCLEOTIDE SEQUENCE [LARGE SCALE GENOMIC DNA]</scope>
</reference>
<protein>
    <submittedName>
        <fullName evidence="1">Uncharacterized protein</fullName>
    </submittedName>
</protein>
<proteinExistence type="predicted"/>
<dbReference type="EnsemblPlants" id="AVESA.00010b.r2.4DG0728720.1">
    <property type="protein sequence ID" value="AVESA.00010b.r2.4DG0728720.1.CDS.1"/>
    <property type="gene ID" value="AVESA.00010b.r2.4DG0728720"/>
</dbReference>
<reference evidence="1" key="2">
    <citation type="submission" date="2025-09" db="UniProtKB">
        <authorList>
            <consortium name="EnsemblPlants"/>
        </authorList>
    </citation>
    <scope>IDENTIFICATION</scope>
</reference>
<evidence type="ECO:0000313" key="2">
    <source>
        <dbReference type="Proteomes" id="UP001732700"/>
    </source>
</evidence>
<organism evidence="1 2">
    <name type="scientific">Avena sativa</name>
    <name type="common">Oat</name>
    <dbReference type="NCBI Taxonomy" id="4498"/>
    <lineage>
        <taxon>Eukaryota</taxon>
        <taxon>Viridiplantae</taxon>
        <taxon>Streptophyta</taxon>
        <taxon>Embryophyta</taxon>
        <taxon>Tracheophyta</taxon>
        <taxon>Spermatophyta</taxon>
        <taxon>Magnoliopsida</taxon>
        <taxon>Liliopsida</taxon>
        <taxon>Poales</taxon>
        <taxon>Poaceae</taxon>
        <taxon>BOP clade</taxon>
        <taxon>Pooideae</taxon>
        <taxon>Poodae</taxon>
        <taxon>Poeae</taxon>
        <taxon>Poeae Chloroplast Group 1 (Aveneae type)</taxon>
        <taxon>Aveninae</taxon>
        <taxon>Avena</taxon>
    </lineage>
</organism>
<accession>A0ACD5X3V8</accession>